<dbReference type="VEuPathDB" id="FungiDB:TRICI_003389"/>
<keyword evidence="8" id="KW-0663">Pyridoxal phosphate</keyword>
<dbReference type="InterPro" id="IPR015421">
    <property type="entry name" value="PyrdxlP-dep_Trfase_major"/>
</dbReference>
<comment type="pathway">
    <text evidence="2">Amino-acid biosynthesis; L-serine biosynthesis; L-serine from 3-phospho-D-glycerate: step 2/3.</text>
</comment>
<evidence type="ECO:0000256" key="2">
    <source>
        <dbReference type="ARBA" id="ARBA00005099"/>
    </source>
</evidence>
<dbReference type="PIRSF" id="PIRSF000525">
    <property type="entry name" value="SerC"/>
    <property type="match status" value="1"/>
</dbReference>
<evidence type="ECO:0000313" key="15">
    <source>
        <dbReference type="Proteomes" id="UP000761534"/>
    </source>
</evidence>
<comment type="similarity">
    <text evidence="3">Belongs to the class-V pyridoxal-phosphate-dependent aminotransferase family. SerC subfamily.</text>
</comment>
<dbReference type="EC" id="2.6.1.52" evidence="4"/>
<dbReference type="GO" id="GO:0005737">
    <property type="term" value="C:cytoplasm"/>
    <property type="evidence" value="ECO:0007669"/>
    <property type="project" value="TreeGrafter"/>
</dbReference>
<evidence type="ECO:0000259" key="13">
    <source>
        <dbReference type="Pfam" id="PF00266"/>
    </source>
</evidence>
<dbReference type="Proteomes" id="UP000761534">
    <property type="component" value="Unassembled WGS sequence"/>
</dbReference>
<evidence type="ECO:0000256" key="9">
    <source>
        <dbReference type="ARBA" id="ARBA00023299"/>
    </source>
</evidence>
<dbReference type="GO" id="GO:0006564">
    <property type="term" value="P:L-serine biosynthetic process"/>
    <property type="evidence" value="ECO:0007669"/>
    <property type="project" value="UniProtKB-KW"/>
</dbReference>
<name>A0A642V442_9ASCO</name>
<gene>
    <name evidence="14" type="ORF">TRICI_003389</name>
</gene>
<dbReference type="InterPro" id="IPR015424">
    <property type="entry name" value="PyrdxlP-dep_Trfase"/>
</dbReference>
<dbReference type="PANTHER" id="PTHR43247">
    <property type="entry name" value="PHOSPHOSERINE AMINOTRANSFERASE"/>
    <property type="match status" value="1"/>
</dbReference>
<protein>
    <recommendedName>
        <fullName evidence="4">phosphoserine transaminase</fullName>
        <ecNumber evidence="4">2.6.1.52</ecNumber>
    </recommendedName>
</protein>
<dbReference type="GO" id="GO:0030170">
    <property type="term" value="F:pyridoxal phosphate binding"/>
    <property type="evidence" value="ECO:0007669"/>
    <property type="project" value="TreeGrafter"/>
</dbReference>
<keyword evidence="9" id="KW-0718">Serine biosynthesis</keyword>
<sequence length="376" mass="40238">MTRKEEPQYFGAGPALLPTSVLEQAARDLLEYKDHGVGVAEISHRSKDAIAVIDGTKDKIRQLYGVPDTHEIFFAQGGGTGGFAAVAYNLLAAHAARTGRKGKADYLVTGSWSKKAAQEAARLGVDVNIVSDTTGRVPDADGLKYSLPEDTAYVYYCDNETVHGVEFPTPPSPPAGVELVADMSSNFLSRPVDVSRFGLVFGGAQKNIGIAGVSLYIIKKSLLEHAPDDVLRQLGVPLAPIFLHFPSIVANNSAYNTVSILAVQVVNLVLDHLLAKGGLVAQGDEAQAKADKVYSVLDRFPETYETLVEKTSRSRMNIVFKTPDDAAFLAGAEARGLTGLKGHRSVGGIRVSNYNAVSQNSIDALVSYMVEFANNK</sequence>
<dbReference type="InterPro" id="IPR000192">
    <property type="entry name" value="Aminotrans_V_dom"/>
</dbReference>
<evidence type="ECO:0000256" key="12">
    <source>
        <dbReference type="RuleBase" id="RU004504"/>
    </source>
</evidence>
<feature type="domain" description="Aminotransferase class V" evidence="13">
    <location>
        <begin position="10"/>
        <end position="365"/>
    </location>
</feature>
<keyword evidence="6" id="KW-0028">Amino-acid biosynthesis</keyword>
<reference evidence="14" key="1">
    <citation type="journal article" date="2019" name="G3 (Bethesda)">
        <title>Genome Assemblies of Two Rare Opportunistic Yeast Pathogens: Diutina rugosa (syn. Candida rugosa) and Trichomonascus ciferrii (syn. Candida ciferrii).</title>
        <authorList>
            <person name="Mixao V."/>
            <person name="Saus E."/>
            <person name="Hansen A.P."/>
            <person name="Lass-Florl C."/>
            <person name="Gabaldon T."/>
        </authorList>
    </citation>
    <scope>NUCLEOTIDE SEQUENCE</scope>
    <source>
        <strain evidence="14">CBS 4856</strain>
    </source>
</reference>
<evidence type="ECO:0000256" key="10">
    <source>
        <dbReference type="ARBA" id="ARBA00047630"/>
    </source>
</evidence>
<dbReference type="FunFam" id="3.40.640.10:FF:000010">
    <property type="entry name" value="Phosphoserine aminotransferase"/>
    <property type="match status" value="1"/>
</dbReference>
<dbReference type="Gene3D" id="3.90.1150.10">
    <property type="entry name" value="Aspartate Aminotransferase, domain 1"/>
    <property type="match status" value="1"/>
</dbReference>
<evidence type="ECO:0000256" key="1">
    <source>
        <dbReference type="ARBA" id="ARBA00001933"/>
    </source>
</evidence>
<dbReference type="AlphaFoldDB" id="A0A642V442"/>
<evidence type="ECO:0000313" key="14">
    <source>
        <dbReference type="EMBL" id="KAA8912671.1"/>
    </source>
</evidence>
<dbReference type="Pfam" id="PF00266">
    <property type="entry name" value="Aminotran_5"/>
    <property type="match status" value="1"/>
</dbReference>
<comment type="catalytic activity">
    <reaction evidence="11">
        <text>O-phospho-L-serine + 2-oxoglutarate = 3-phosphooxypyruvate + L-glutamate</text>
        <dbReference type="Rhea" id="RHEA:14329"/>
        <dbReference type="ChEBI" id="CHEBI:16810"/>
        <dbReference type="ChEBI" id="CHEBI:18110"/>
        <dbReference type="ChEBI" id="CHEBI:29985"/>
        <dbReference type="ChEBI" id="CHEBI:57524"/>
        <dbReference type="EC" id="2.6.1.52"/>
    </reaction>
</comment>
<dbReference type="Gene3D" id="3.40.640.10">
    <property type="entry name" value="Type I PLP-dependent aspartate aminotransferase-like (Major domain)"/>
    <property type="match status" value="1"/>
</dbReference>
<evidence type="ECO:0000256" key="8">
    <source>
        <dbReference type="ARBA" id="ARBA00022898"/>
    </source>
</evidence>
<evidence type="ECO:0000256" key="3">
    <source>
        <dbReference type="ARBA" id="ARBA00006904"/>
    </source>
</evidence>
<dbReference type="GO" id="GO:0004648">
    <property type="term" value="F:O-phospho-L-serine:2-oxoglutarate aminotransferase activity"/>
    <property type="evidence" value="ECO:0007669"/>
    <property type="project" value="UniProtKB-EC"/>
</dbReference>
<organism evidence="14 15">
    <name type="scientific">Trichomonascus ciferrii</name>
    <dbReference type="NCBI Taxonomy" id="44093"/>
    <lineage>
        <taxon>Eukaryota</taxon>
        <taxon>Fungi</taxon>
        <taxon>Dikarya</taxon>
        <taxon>Ascomycota</taxon>
        <taxon>Saccharomycotina</taxon>
        <taxon>Dipodascomycetes</taxon>
        <taxon>Dipodascales</taxon>
        <taxon>Trichomonascaceae</taxon>
        <taxon>Trichomonascus</taxon>
        <taxon>Trichomonascus ciferrii complex</taxon>
    </lineage>
</organism>
<evidence type="ECO:0000256" key="4">
    <source>
        <dbReference type="ARBA" id="ARBA00013030"/>
    </source>
</evidence>
<comment type="caution">
    <text evidence="14">The sequence shown here is derived from an EMBL/GenBank/DDBJ whole genome shotgun (WGS) entry which is preliminary data.</text>
</comment>
<evidence type="ECO:0000256" key="7">
    <source>
        <dbReference type="ARBA" id="ARBA00022679"/>
    </source>
</evidence>
<dbReference type="InterPro" id="IPR015422">
    <property type="entry name" value="PyrdxlP-dep_Trfase_small"/>
</dbReference>
<keyword evidence="5" id="KW-0032">Aminotransferase</keyword>
<evidence type="ECO:0000256" key="6">
    <source>
        <dbReference type="ARBA" id="ARBA00022605"/>
    </source>
</evidence>
<dbReference type="NCBIfam" id="NF003764">
    <property type="entry name" value="PRK05355.1"/>
    <property type="match status" value="1"/>
</dbReference>
<comment type="cofactor">
    <cofactor evidence="1 12">
        <name>pyridoxal 5'-phosphate</name>
        <dbReference type="ChEBI" id="CHEBI:597326"/>
    </cofactor>
</comment>
<keyword evidence="7" id="KW-0808">Transferase</keyword>
<dbReference type="HAMAP" id="MF_00160">
    <property type="entry name" value="SerC_aminotrans_5"/>
    <property type="match status" value="1"/>
</dbReference>
<comment type="catalytic activity">
    <reaction evidence="10">
        <text>4-(phosphooxy)-L-threonine + 2-oxoglutarate = (R)-3-hydroxy-2-oxo-4-phosphooxybutanoate + L-glutamate</text>
        <dbReference type="Rhea" id="RHEA:16573"/>
        <dbReference type="ChEBI" id="CHEBI:16810"/>
        <dbReference type="ChEBI" id="CHEBI:29985"/>
        <dbReference type="ChEBI" id="CHEBI:58452"/>
        <dbReference type="ChEBI" id="CHEBI:58538"/>
        <dbReference type="EC" id="2.6.1.52"/>
    </reaction>
</comment>
<proteinExistence type="inferred from homology"/>
<dbReference type="FunFam" id="3.90.1150.10:FF:000006">
    <property type="entry name" value="Phosphoserine aminotransferase"/>
    <property type="match status" value="1"/>
</dbReference>
<dbReference type="OrthoDB" id="1703350at2759"/>
<dbReference type="PROSITE" id="PS00595">
    <property type="entry name" value="AA_TRANSFER_CLASS_5"/>
    <property type="match status" value="1"/>
</dbReference>
<keyword evidence="15" id="KW-1185">Reference proteome</keyword>
<dbReference type="InterPro" id="IPR022278">
    <property type="entry name" value="Pser_aminoTfrase"/>
</dbReference>
<evidence type="ECO:0000256" key="5">
    <source>
        <dbReference type="ARBA" id="ARBA00022576"/>
    </source>
</evidence>
<evidence type="ECO:0000256" key="11">
    <source>
        <dbReference type="ARBA" id="ARBA00049007"/>
    </source>
</evidence>
<dbReference type="PANTHER" id="PTHR43247:SF1">
    <property type="entry name" value="PHOSPHOSERINE AMINOTRANSFERASE"/>
    <property type="match status" value="1"/>
</dbReference>
<dbReference type="UniPathway" id="UPA00135">
    <property type="reaction ID" value="UER00197"/>
</dbReference>
<dbReference type="SUPFAM" id="SSF53383">
    <property type="entry name" value="PLP-dependent transferases"/>
    <property type="match status" value="1"/>
</dbReference>
<dbReference type="InterPro" id="IPR020578">
    <property type="entry name" value="Aminotrans_V_PyrdxlP_BS"/>
</dbReference>
<accession>A0A642V442</accession>
<dbReference type="EMBL" id="SWFS01000248">
    <property type="protein sequence ID" value="KAA8912671.1"/>
    <property type="molecule type" value="Genomic_DNA"/>
</dbReference>